<evidence type="ECO:0000313" key="3">
    <source>
        <dbReference type="Proteomes" id="UP000029556"/>
    </source>
</evidence>
<accession>A0A095ZPI2</accession>
<proteinExistence type="predicted"/>
<name>A0A095ZPI2_9BACT</name>
<protein>
    <submittedName>
        <fullName evidence="2">Uncharacterized protein</fullName>
    </submittedName>
</protein>
<feature type="chain" id="PRO_5001915845" evidence="1">
    <location>
        <begin position="21"/>
        <end position="207"/>
    </location>
</feature>
<comment type="caution">
    <text evidence="2">The sequence shown here is derived from an EMBL/GenBank/DDBJ whole genome shotgun (WGS) entry which is preliminary data.</text>
</comment>
<gene>
    <name evidence="2" type="ORF">HMPREF2137_01095</name>
</gene>
<reference evidence="2 3" key="1">
    <citation type="submission" date="2014-07" db="EMBL/GenBank/DDBJ databases">
        <authorList>
            <person name="McCorrison J."/>
            <person name="Sanka R."/>
            <person name="Torralba M."/>
            <person name="Gillis M."/>
            <person name="Haft D.H."/>
            <person name="Methe B."/>
            <person name="Sutton G."/>
            <person name="Nelson K.E."/>
        </authorList>
    </citation>
    <scope>NUCLEOTIDE SEQUENCE [LARGE SCALE GENOMIC DNA]</scope>
    <source>
        <strain evidence="2 3">DNF00853</strain>
    </source>
</reference>
<dbReference type="AlphaFoldDB" id="A0A095ZPI2"/>
<dbReference type="OrthoDB" id="1076725at2"/>
<organism evidence="2 3">
    <name type="scientific">Hoylesella buccalis DNF00853</name>
    <dbReference type="NCBI Taxonomy" id="1401074"/>
    <lineage>
        <taxon>Bacteria</taxon>
        <taxon>Pseudomonadati</taxon>
        <taxon>Bacteroidota</taxon>
        <taxon>Bacteroidia</taxon>
        <taxon>Bacteroidales</taxon>
        <taxon>Prevotellaceae</taxon>
        <taxon>Hoylesella</taxon>
    </lineage>
</organism>
<keyword evidence="1" id="KW-0732">Signal</keyword>
<feature type="signal peptide" evidence="1">
    <location>
        <begin position="1"/>
        <end position="20"/>
    </location>
</feature>
<dbReference type="SUPFAM" id="SSF56925">
    <property type="entry name" value="OMPA-like"/>
    <property type="match status" value="1"/>
</dbReference>
<evidence type="ECO:0000313" key="2">
    <source>
        <dbReference type="EMBL" id="KGF36623.1"/>
    </source>
</evidence>
<evidence type="ECO:0000256" key="1">
    <source>
        <dbReference type="SAM" id="SignalP"/>
    </source>
</evidence>
<dbReference type="EMBL" id="JRNN01000025">
    <property type="protein sequence ID" value="KGF36623.1"/>
    <property type="molecule type" value="Genomic_DNA"/>
</dbReference>
<dbReference type="Proteomes" id="UP000029556">
    <property type="component" value="Unassembled WGS sequence"/>
</dbReference>
<dbReference type="RefSeq" id="WP_036871567.1">
    <property type="nucleotide sequence ID" value="NZ_JRNN01000025.1"/>
</dbReference>
<dbReference type="InterPro" id="IPR011250">
    <property type="entry name" value="OMP/PagP_B-barrel"/>
</dbReference>
<sequence length="207" mass="23251">MKKGFLALFLVAFAATTCWGQRTFKPKFERQPWDTYVGVKGGVIYSNLTALHGEAKITGMGGIYTEAFLTKSFAIQTELTFSHHGSHNAISLASPEAGATFDYRLNYINTDFIFKQYIADRLGLYAGIHTAYAVTMECNGKSIKKELYKGDFTIPVGACFVWHNVCLDARYQYPFRKLAKTDKAKAIMGNSRNSSIILTLGYRFRVF</sequence>